<dbReference type="Pfam" id="PF00069">
    <property type="entry name" value="Pkinase"/>
    <property type="match status" value="2"/>
</dbReference>
<dbReference type="InterPro" id="IPR011009">
    <property type="entry name" value="Kinase-like_dom_sf"/>
</dbReference>
<dbReference type="SUPFAM" id="SSF56112">
    <property type="entry name" value="Protein kinase-like (PK-like)"/>
    <property type="match status" value="1"/>
</dbReference>
<evidence type="ECO:0000313" key="7">
    <source>
        <dbReference type="EMBL" id="KAF2108481.1"/>
    </source>
</evidence>
<gene>
    <name evidence="7" type="ORF">BDV96DRAFT_605548</name>
</gene>
<dbReference type="EMBL" id="ML977347">
    <property type="protein sequence ID" value="KAF2108481.1"/>
    <property type="molecule type" value="Genomic_DNA"/>
</dbReference>
<keyword evidence="5" id="KW-0067">ATP-binding</keyword>
<reference evidence="7" key="1">
    <citation type="journal article" date="2020" name="Stud. Mycol.">
        <title>101 Dothideomycetes genomes: a test case for predicting lifestyles and emergence of pathogens.</title>
        <authorList>
            <person name="Haridas S."/>
            <person name="Albert R."/>
            <person name="Binder M."/>
            <person name="Bloem J."/>
            <person name="Labutti K."/>
            <person name="Salamov A."/>
            <person name="Andreopoulos B."/>
            <person name="Baker S."/>
            <person name="Barry K."/>
            <person name="Bills G."/>
            <person name="Bluhm B."/>
            <person name="Cannon C."/>
            <person name="Castanera R."/>
            <person name="Culley D."/>
            <person name="Daum C."/>
            <person name="Ezra D."/>
            <person name="Gonzalez J."/>
            <person name="Henrissat B."/>
            <person name="Kuo A."/>
            <person name="Liang C."/>
            <person name="Lipzen A."/>
            <person name="Lutzoni F."/>
            <person name="Magnuson J."/>
            <person name="Mondo S."/>
            <person name="Nolan M."/>
            <person name="Ohm R."/>
            <person name="Pangilinan J."/>
            <person name="Park H.-J."/>
            <person name="Ramirez L."/>
            <person name="Alfaro M."/>
            <person name="Sun H."/>
            <person name="Tritt A."/>
            <person name="Yoshinaga Y."/>
            <person name="Zwiers L.-H."/>
            <person name="Turgeon B."/>
            <person name="Goodwin S."/>
            <person name="Spatafora J."/>
            <person name="Crous P."/>
            <person name="Grigoriev I."/>
        </authorList>
    </citation>
    <scope>NUCLEOTIDE SEQUENCE</scope>
    <source>
        <strain evidence="7">CBS 627.86</strain>
    </source>
</reference>
<dbReference type="PANTHER" id="PTHR45646:SF11">
    <property type="entry name" value="SERINE_THREONINE-PROTEIN KINASE DOA"/>
    <property type="match status" value="1"/>
</dbReference>
<dbReference type="Gene3D" id="1.10.510.10">
    <property type="entry name" value="Transferase(Phosphotransferase) domain 1"/>
    <property type="match status" value="1"/>
</dbReference>
<keyword evidence="2" id="KW-0808">Transferase</keyword>
<keyword evidence="4 7" id="KW-0418">Kinase</keyword>
<dbReference type="AlphaFoldDB" id="A0A6A5YQR7"/>
<organism evidence="7 8">
    <name type="scientific">Lophiotrema nucula</name>
    <dbReference type="NCBI Taxonomy" id="690887"/>
    <lineage>
        <taxon>Eukaryota</taxon>
        <taxon>Fungi</taxon>
        <taxon>Dikarya</taxon>
        <taxon>Ascomycota</taxon>
        <taxon>Pezizomycotina</taxon>
        <taxon>Dothideomycetes</taxon>
        <taxon>Pleosporomycetidae</taxon>
        <taxon>Pleosporales</taxon>
        <taxon>Lophiotremataceae</taxon>
        <taxon>Lophiotrema</taxon>
    </lineage>
</organism>
<dbReference type="GO" id="GO:0005524">
    <property type="term" value="F:ATP binding"/>
    <property type="evidence" value="ECO:0007669"/>
    <property type="project" value="UniProtKB-KW"/>
</dbReference>
<dbReference type="GO" id="GO:0004674">
    <property type="term" value="F:protein serine/threonine kinase activity"/>
    <property type="evidence" value="ECO:0007669"/>
    <property type="project" value="UniProtKB-KW"/>
</dbReference>
<evidence type="ECO:0000256" key="4">
    <source>
        <dbReference type="ARBA" id="ARBA00022777"/>
    </source>
</evidence>
<evidence type="ECO:0000256" key="2">
    <source>
        <dbReference type="ARBA" id="ARBA00022679"/>
    </source>
</evidence>
<protein>
    <submittedName>
        <fullName evidence="7">Kinase-like domain-containing protein</fullName>
    </submittedName>
</protein>
<evidence type="ECO:0000256" key="1">
    <source>
        <dbReference type="ARBA" id="ARBA00022527"/>
    </source>
</evidence>
<keyword evidence="1" id="KW-0723">Serine/threonine-protein kinase</keyword>
<keyword evidence="3" id="KW-0547">Nucleotide-binding</keyword>
<keyword evidence="8" id="KW-1185">Reference proteome</keyword>
<feature type="domain" description="Protein kinase" evidence="6">
    <location>
        <begin position="40"/>
        <end position="380"/>
    </location>
</feature>
<dbReference type="Proteomes" id="UP000799770">
    <property type="component" value="Unassembled WGS sequence"/>
</dbReference>
<dbReference type="GO" id="GO:0043484">
    <property type="term" value="P:regulation of RNA splicing"/>
    <property type="evidence" value="ECO:0007669"/>
    <property type="project" value="TreeGrafter"/>
</dbReference>
<dbReference type="PANTHER" id="PTHR45646">
    <property type="entry name" value="SERINE/THREONINE-PROTEIN KINASE DOA-RELATED"/>
    <property type="match status" value="1"/>
</dbReference>
<dbReference type="GO" id="GO:0005634">
    <property type="term" value="C:nucleus"/>
    <property type="evidence" value="ECO:0007669"/>
    <property type="project" value="TreeGrafter"/>
</dbReference>
<evidence type="ECO:0000313" key="8">
    <source>
        <dbReference type="Proteomes" id="UP000799770"/>
    </source>
</evidence>
<evidence type="ECO:0000259" key="6">
    <source>
        <dbReference type="PROSITE" id="PS50011"/>
    </source>
</evidence>
<dbReference type="InterPro" id="IPR051175">
    <property type="entry name" value="CLK_kinases"/>
</dbReference>
<sequence>MINLDDYNDQSAPAEWLEYYQEGGYFPIYIGDFFGENERYEILNKAGIGGFSLVWAARDHEENRYVSVKVIKADQSENNKELAVLQRLQQAPSHEGLQHLPQLFDHFYVERCGKKCLFLITELLGPNIHDMFYGISIRPEIRSRSVTKQLLLAIDCLHSNGIVHGDIHEGNILFRLPASYNLPLDIVYKGEVLRNDGAPLEEELPDYVVVPMMEDQTYPLGHDWKDIVLIDFSSTFYVSDSPTHIDAVPNMTPPERIFRKSLSSAVDIWTLGCMTYQFATGSRLLSFFGDSRRLIPAIYEKVGESAADWLLTSLLEAIHEGLWKDECTKWFPKLRQGRLLEDHPRRTQISDHAFQFIRKCLVVDPTKRPAAGELQNEKWVV</sequence>
<name>A0A6A5YQR7_9PLEO</name>
<dbReference type="OrthoDB" id="5979581at2759"/>
<dbReference type="Gene3D" id="3.30.200.20">
    <property type="entry name" value="Phosphorylase Kinase, domain 1"/>
    <property type="match status" value="1"/>
</dbReference>
<proteinExistence type="predicted"/>
<accession>A0A6A5YQR7</accession>
<dbReference type="InterPro" id="IPR000719">
    <property type="entry name" value="Prot_kinase_dom"/>
</dbReference>
<dbReference type="SMART" id="SM00220">
    <property type="entry name" value="S_TKc"/>
    <property type="match status" value="1"/>
</dbReference>
<dbReference type="PROSITE" id="PS50011">
    <property type="entry name" value="PROTEIN_KINASE_DOM"/>
    <property type="match status" value="1"/>
</dbReference>
<evidence type="ECO:0000256" key="3">
    <source>
        <dbReference type="ARBA" id="ARBA00022741"/>
    </source>
</evidence>
<evidence type="ECO:0000256" key="5">
    <source>
        <dbReference type="ARBA" id="ARBA00022840"/>
    </source>
</evidence>